<evidence type="ECO:0000256" key="1">
    <source>
        <dbReference type="SAM" id="Phobius"/>
    </source>
</evidence>
<dbReference type="Proteomes" id="UP000515913">
    <property type="component" value="Chromosome"/>
</dbReference>
<keyword evidence="1" id="KW-0472">Membrane</keyword>
<keyword evidence="1" id="KW-0812">Transmembrane</keyword>
<evidence type="ECO:0000313" key="2">
    <source>
        <dbReference type="EMBL" id="QNM16041.1"/>
    </source>
</evidence>
<dbReference type="KEGG" id="fho:H9Q81_04240"/>
<keyword evidence="1" id="KW-1133">Transmembrane helix</keyword>
<gene>
    <name evidence="2" type="ORF">H9Q81_04240</name>
</gene>
<dbReference type="EMBL" id="CP060637">
    <property type="protein sequence ID" value="QNM16041.1"/>
    <property type="molecule type" value="Genomic_DNA"/>
</dbReference>
<accession>A0A7G9GZ09</accession>
<keyword evidence="3" id="KW-1185">Reference proteome</keyword>
<reference evidence="2 3" key="1">
    <citation type="submission" date="2020-08" db="EMBL/GenBank/DDBJ databases">
        <authorList>
            <person name="Liu C."/>
            <person name="Sun Q."/>
        </authorList>
    </citation>
    <scope>NUCLEOTIDE SEQUENCE [LARGE SCALE GENOMIC DNA]</scope>
    <source>
        <strain evidence="2 3">NSJ-57</strain>
    </source>
</reference>
<proteinExistence type="predicted"/>
<feature type="transmembrane region" description="Helical" evidence="1">
    <location>
        <begin position="28"/>
        <end position="52"/>
    </location>
</feature>
<organism evidence="2 3">
    <name type="scientific">Fusobacterium hominis</name>
    <dbReference type="NCBI Taxonomy" id="2764326"/>
    <lineage>
        <taxon>Bacteria</taxon>
        <taxon>Fusobacteriati</taxon>
        <taxon>Fusobacteriota</taxon>
        <taxon>Fusobacteriia</taxon>
        <taxon>Fusobacteriales</taxon>
        <taxon>Fusobacteriaceae</taxon>
        <taxon>Fusobacterium</taxon>
    </lineage>
</organism>
<dbReference type="RefSeq" id="WP_176837523.1">
    <property type="nucleotide sequence ID" value="NZ_CP060637.1"/>
</dbReference>
<name>A0A7G9GZ09_9FUSO</name>
<evidence type="ECO:0000313" key="3">
    <source>
        <dbReference type="Proteomes" id="UP000515913"/>
    </source>
</evidence>
<dbReference type="AlphaFoldDB" id="A0A7G9GZ09"/>
<protein>
    <submittedName>
        <fullName evidence="2">Uncharacterized protein</fullName>
    </submittedName>
</protein>
<sequence length="54" mass="6140">MENEINRFSIKEVSGIKVFIPKYMDNGIVPHIVVTSLINIFGFSMILSVELLKD</sequence>